<dbReference type="InterPro" id="IPR001708">
    <property type="entry name" value="YidC/ALB3/OXA1/COX18"/>
</dbReference>
<dbReference type="NCBIfam" id="TIGR03592">
    <property type="entry name" value="yidC_oxa1_cterm"/>
    <property type="match status" value="1"/>
</dbReference>
<proteinExistence type="inferred from homology"/>
<dbReference type="PANTHER" id="PTHR12428:SF65">
    <property type="entry name" value="CYTOCHROME C OXIDASE ASSEMBLY PROTEIN COX18, MITOCHONDRIAL"/>
    <property type="match status" value="1"/>
</dbReference>
<accession>A0A0G1VS70</accession>
<dbReference type="InterPro" id="IPR047196">
    <property type="entry name" value="YidC_ALB_C"/>
</dbReference>
<gene>
    <name evidence="12" type="ORF">UY44_C0004G0021</name>
</gene>
<dbReference type="AlphaFoldDB" id="A0A0G1VS70"/>
<keyword evidence="2" id="KW-0813">Transport</keyword>
<feature type="transmembrane region" description="Helical" evidence="10">
    <location>
        <begin position="7"/>
        <end position="24"/>
    </location>
</feature>
<sequence length="256" mass="28257">MASLFNVVLYQPIFNLFIGLYNILPGHDLGVVIFVLTVLVRLALYPLTTSSIKAQKSMQELQPKMEAIKKEFPNDKQKQAEATMALYKTHKVNPLTSCLPMLVQLPFLLALFWVLRDGLASQNLGANLYPFVHNPGALNPLSFGSFDLAKPSIALSVLAGLAQFFQAKTLSVKKAPKEAGAGAKDEDMAAMMNKQMLYVMPVMTVLIGVKFPAGLTLYWFLSTALMLAQQLFMFRKKDDANTPKSDIKVIEGKIVA</sequence>
<feature type="transmembrane region" description="Helical" evidence="10">
    <location>
        <begin position="30"/>
        <end position="48"/>
    </location>
</feature>
<feature type="transmembrane region" description="Helical" evidence="10">
    <location>
        <begin position="195"/>
        <end position="211"/>
    </location>
</feature>
<evidence type="ECO:0000256" key="4">
    <source>
        <dbReference type="ARBA" id="ARBA00022692"/>
    </source>
</evidence>
<evidence type="ECO:0000256" key="10">
    <source>
        <dbReference type="SAM" id="Phobius"/>
    </source>
</evidence>
<evidence type="ECO:0000256" key="1">
    <source>
        <dbReference type="ARBA" id="ARBA00004651"/>
    </source>
</evidence>
<comment type="caution">
    <text evidence="12">The sequence shown here is derived from an EMBL/GenBank/DDBJ whole genome shotgun (WGS) entry which is preliminary data.</text>
</comment>
<feature type="transmembrane region" description="Helical" evidence="10">
    <location>
        <begin position="94"/>
        <end position="115"/>
    </location>
</feature>
<reference evidence="12 13" key="1">
    <citation type="journal article" date="2015" name="Nature">
        <title>rRNA introns, odd ribosomes, and small enigmatic genomes across a large radiation of phyla.</title>
        <authorList>
            <person name="Brown C.T."/>
            <person name="Hug L.A."/>
            <person name="Thomas B.C."/>
            <person name="Sharon I."/>
            <person name="Castelle C.J."/>
            <person name="Singh A."/>
            <person name="Wilkins M.J."/>
            <person name="Williams K.H."/>
            <person name="Banfield J.F."/>
        </authorList>
    </citation>
    <scope>NUCLEOTIDE SEQUENCE [LARGE SCALE GENOMIC DNA]</scope>
</reference>
<evidence type="ECO:0000313" key="13">
    <source>
        <dbReference type="Proteomes" id="UP000033965"/>
    </source>
</evidence>
<keyword evidence="8" id="KW-0143">Chaperone</keyword>
<dbReference type="PANTHER" id="PTHR12428">
    <property type="entry name" value="OXA1"/>
    <property type="match status" value="1"/>
</dbReference>
<keyword evidence="5" id="KW-0653">Protein transport</keyword>
<keyword evidence="7 10" id="KW-0472">Membrane</keyword>
<keyword evidence="3" id="KW-1003">Cell membrane</keyword>
<evidence type="ECO:0000256" key="5">
    <source>
        <dbReference type="ARBA" id="ARBA00022927"/>
    </source>
</evidence>
<evidence type="ECO:0000256" key="8">
    <source>
        <dbReference type="ARBA" id="ARBA00023186"/>
    </source>
</evidence>
<dbReference type="CDD" id="cd20070">
    <property type="entry name" value="5TM_YidC_Alb3"/>
    <property type="match status" value="1"/>
</dbReference>
<evidence type="ECO:0000259" key="11">
    <source>
        <dbReference type="Pfam" id="PF02096"/>
    </source>
</evidence>
<dbReference type="GO" id="GO:0005886">
    <property type="term" value="C:plasma membrane"/>
    <property type="evidence" value="ECO:0007669"/>
    <property type="project" value="UniProtKB-SubCell"/>
</dbReference>
<dbReference type="GO" id="GO:0051205">
    <property type="term" value="P:protein insertion into membrane"/>
    <property type="evidence" value="ECO:0007669"/>
    <property type="project" value="TreeGrafter"/>
</dbReference>
<dbReference type="InterPro" id="IPR028055">
    <property type="entry name" value="YidC/Oxa/ALB_C"/>
</dbReference>
<evidence type="ECO:0000313" key="12">
    <source>
        <dbReference type="EMBL" id="KKW09306.1"/>
    </source>
</evidence>
<protein>
    <submittedName>
        <fullName evidence="12">Membrane protein insertase, YidC/Oxa1 family</fullName>
    </submittedName>
</protein>
<dbReference type="GO" id="GO:0032977">
    <property type="term" value="F:membrane insertase activity"/>
    <property type="evidence" value="ECO:0007669"/>
    <property type="project" value="InterPro"/>
</dbReference>
<dbReference type="EMBL" id="LCPZ01000004">
    <property type="protein sequence ID" value="KKW09306.1"/>
    <property type="molecule type" value="Genomic_DNA"/>
</dbReference>
<evidence type="ECO:0000256" key="7">
    <source>
        <dbReference type="ARBA" id="ARBA00023136"/>
    </source>
</evidence>
<keyword evidence="6 10" id="KW-1133">Transmembrane helix</keyword>
<evidence type="ECO:0000256" key="2">
    <source>
        <dbReference type="ARBA" id="ARBA00022448"/>
    </source>
</evidence>
<comment type="subcellular location">
    <subcellularLocation>
        <location evidence="1">Cell membrane</location>
        <topology evidence="1">Multi-pass membrane protein</topology>
    </subcellularLocation>
    <subcellularLocation>
        <location evidence="9">Membrane</location>
        <topology evidence="9">Multi-pass membrane protein</topology>
    </subcellularLocation>
</comment>
<dbReference type="GO" id="GO:0015031">
    <property type="term" value="P:protein transport"/>
    <property type="evidence" value="ECO:0007669"/>
    <property type="project" value="UniProtKB-KW"/>
</dbReference>
<comment type="similarity">
    <text evidence="9">Belongs to the OXA1/ALB3/YidC family.</text>
</comment>
<dbReference type="Pfam" id="PF02096">
    <property type="entry name" value="60KD_IMP"/>
    <property type="match status" value="1"/>
</dbReference>
<dbReference type="Proteomes" id="UP000033965">
    <property type="component" value="Unassembled WGS sequence"/>
</dbReference>
<name>A0A0G1VS70_9BACT</name>
<evidence type="ECO:0000256" key="3">
    <source>
        <dbReference type="ARBA" id="ARBA00022475"/>
    </source>
</evidence>
<evidence type="ECO:0000256" key="9">
    <source>
        <dbReference type="RuleBase" id="RU003945"/>
    </source>
</evidence>
<organism evidence="12 13">
    <name type="scientific">Candidatus Kaiserbacteria bacterium GW2011_GWA2_49_19</name>
    <dbReference type="NCBI Taxonomy" id="1618669"/>
    <lineage>
        <taxon>Bacteria</taxon>
        <taxon>Candidatus Kaiseribacteriota</taxon>
    </lineage>
</organism>
<evidence type="ECO:0000256" key="6">
    <source>
        <dbReference type="ARBA" id="ARBA00022989"/>
    </source>
</evidence>
<feature type="domain" description="Membrane insertase YidC/Oxa/ALB C-terminal" evidence="11">
    <location>
        <begin position="30"/>
        <end position="233"/>
    </location>
</feature>
<keyword evidence="4 9" id="KW-0812">Transmembrane</keyword>